<dbReference type="AlphaFoldDB" id="A0A1B1TA75"/>
<sequence length="243" mass="27670">MVLIQRCLLNGYMVDEWLVKSAQKYNKQSLENKDGYPAFILMPITTLEKIINWTFQSLPDEILVGMDPNPEIKNPKKIEDLYRGVNFQNKLFAGQGYILGEPHLVNRGDAFSVHHVPEEWNDGIFGEERGVRGGRFTTWLHTHPNAPAIPSMADADAAQWTEGCDMILGVRFSPEGIFPWFDDIEGTRRKLTPQEIDQKIDDLKPHIGTAITGHRIHELELISFHKRGFGINIILTDDEGNHI</sequence>
<dbReference type="Gene3D" id="3.40.140.10">
    <property type="entry name" value="Cytidine Deaminase, domain 2"/>
    <property type="match status" value="1"/>
</dbReference>
<dbReference type="EMBL" id="KP211814">
    <property type="protein sequence ID" value="ANV79188.1"/>
    <property type="molecule type" value="Genomic_DNA"/>
</dbReference>
<proteinExistence type="predicted"/>
<reference evidence="1" key="1">
    <citation type="submission" date="2014-11" db="EMBL/GenBank/DDBJ databases">
        <authorList>
            <person name="Zhu J."/>
            <person name="Qi W."/>
            <person name="Song R."/>
        </authorList>
    </citation>
    <scope>NUCLEOTIDE SEQUENCE</scope>
</reference>
<name>A0A1B1TA75_9ARCH</name>
<evidence type="ECO:0000313" key="1">
    <source>
        <dbReference type="EMBL" id="ANV79188.1"/>
    </source>
</evidence>
<evidence type="ECO:0008006" key="2">
    <source>
        <dbReference type="Google" id="ProtNLM"/>
    </source>
</evidence>
<dbReference type="SUPFAM" id="SSF102712">
    <property type="entry name" value="JAB1/MPN domain"/>
    <property type="match status" value="1"/>
</dbReference>
<protein>
    <recommendedName>
        <fullName evidence="2">JAB domain-containing protein</fullName>
    </recommendedName>
</protein>
<organism evidence="1">
    <name type="scientific">uncultured Poseidoniia archaeon</name>
    <dbReference type="NCBI Taxonomy" id="1697135"/>
    <lineage>
        <taxon>Archaea</taxon>
        <taxon>Methanobacteriati</taxon>
        <taxon>Thermoplasmatota</taxon>
        <taxon>Candidatus Poseidoniia</taxon>
        <taxon>environmental samples</taxon>
    </lineage>
</organism>
<reference evidence="1" key="2">
    <citation type="journal article" date="2015" name="ISME J.">
        <title>A new class of marine Euryarchaeota group II from the Mediterranean deep chlorophyll maximum.</title>
        <authorList>
            <person name="Martin-Cuadrado A.B."/>
            <person name="Garcia-Heredia I."/>
            <person name="Molto A.G."/>
            <person name="Lopez-Ubeda R."/>
            <person name="Kimes N."/>
            <person name="Lopez-Garcia P."/>
            <person name="Moreira D."/>
            <person name="Rodriguez-Valera F."/>
        </authorList>
    </citation>
    <scope>NUCLEOTIDE SEQUENCE</scope>
</reference>
<accession>A0A1B1TA75</accession>